<dbReference type="GO" id="GO:0009231">
    <property type="term" value="P:riboflavin biosynthetic process"/>
    <property type="evidence" value="ECO:0007669"/>
    <property type="project" value="InterPro"/>
</dbReference>
<dbReference type="PANTHER" id="PTHR22749">
    <property type="entry name" value="RIBOFLAVIN KINASE/FMN ADENYLYLTRANSFERASE"/>
    <property type="match status" value="1"/>
</dbReference>
<evidence type="ECO:0000256" key="5">
    <source>
        <dbReference type="ARBA" id="ARBA00022630"/>
    </source>
</evidence>
<dbReference type="UniPathway" id="UPA00276">
    <property type="reaction ID" value="UER00406"/>
</dbReference>
<comment type="pathway">
    <text evidence="2">Cofactor biosynthesis; FMN biosynthesis; FMN from riboflavin (ATP route): step 1/1.</text>
</comment>
<dbReference type="OrthoDB" id="276388at2759"/>
<keyword evidence="6" id="KW-0288">FMN</keyword>
<dbReference type="InterPro" id="IPR023468">
    <property type="entry name" value="Riboflavin_kinase"/>
</dbReference>
<evidence type="ECO:0000256" key="11">
    <source>
        <dbReference type="ARBA" id="ARBA00022833"/>
    </source>
</evidence>
<keyword evidence="12" id="KW-0067">ATP-binding</keyword>
<evidence type="ECO:0000313" key="19">
    <source>
        <dbReference type="Proteomes" id="UP000597762"/>
    </source>
</evidence>
<keyword evidence="8" id="KW-0479">Metal-binding</keyword>
<gene>
    <name evidence="18" type="ORF">SPHA_66814</name>
</gene>
<organism evidence="18 19">
    <name type="scientific">Acanthosepion pharaonis</name>
    <name type="common">Pharaoh cuttlefish</name>
    <name type="synonym">Sepia pharaonis</name>
    <dbReference type="NCBI Taxonomy" id="158019"/>
    <lineage>
        <taxon>Eukaryota</taxon>
        <taxon>Metazoa</taxon>
        <taxon>Spiralia</taxon>
        <taxon>Lophotrochozoa</taxon>
        <taxon>Mollusca</taxon>
        <taxon>Cephalopoda</taxon>
        <taxon>Coleoidea</taxon>
        <taxon>Decapodiformes</taxon>
        <taxon>Sepiida</taxon>
        <taxon>Sepiina</taxon>
        <taxon>Sepiidae</taxon>
        <taxon>Acanthosepion</taxon>
    </lineage>
</organism>
<dbReference type="PANTHER" id="PTHR22749:SF6">
    <property type="entry name" value="RIBOFLAVIN KINASE"/>
    <property type="match status" value="1"/>
</dbReference>
<keyword evidence="9" id="KW-0547">Nucleotide-binding</keyword>
<comment type="function">
    <text evidence="15">Catalyzes the phosphorylation of riboflavin (vitamin B2) to form flavin-mononucleotide (FMN), hence rate-limiting enzyme in the synthesis of FAD. Essential for TNF-induced reactive oxygen species (ROS) production. Through its interaction with both TNFRSF1A and CYBA, physically and functionally couples TNFRSF1A to NADPH oxidase. TNF-activation of RFK may enhance the incorporation of FAD in NADPH oxidase, a critical step for the assembly and activation of NADPH oxidase.</text>
</comment>
<dbReference type="SUPFAM" id="SSF82114">
    <property type="entry name" value="Riboflavin kinase-like"/>
    <property type="match status" value="1"/>
</dbReference>
<evidence type="ECO:0000256" key="4">
    <source>
        <dbReference type="ARBA" id="ARBA00017394"/>
    </source>
</evidence>
<name>A0A812E8U0_ACAPH</name>
<accession>A0A812E8U0</accession>
<dbReference type="Pfam" id="PF01687">
    <property type="entry name" value="Flavokinase"/>
    <property type="match status" value="1"/>
</dbReference>
<dbReference type="GO" id="GO:0046872">
    <property type="term" value="F:metal ion binding"/>
    <property type="evidence" value="ECO:0007669"/>
    <property type="project" value="UniProtKB-KW"/>
</dbReference>
<dbReference type="AlphaFoldDB" id="A0A812E8U0"/>
<proteinExistence type="predicted"/>
<keyword evidence="10" id="KW-0418">Kinase</keyword>
<reference evidence="18" key="1">
    <citation type="submission" date="2021-01" db="EMBL/GenBank/DDBJ databases">
        <authorList>
            <person name="Li R."/>
            <person name="Bekaert M."/>
        </authorList>
    </citation>
    <scope>NUCLEOTIDE SEQUENCE</scope>
    <source>
        <strain evidence="18">Farmed</strain>
    </source>
</reference>
<comment type="caution">
    <text evidence="18">The sequence shown here is derived from an EMBL/GenBank/DDBJ whole genome shotgun (WGS) entry which is preliminary data.</text>
</comment>
<dbReference type="EC" id="2.7.1.26" evidence="3"/>
<evidence type="ECO:0000256" key="1">
    <source>
        <dbReference type="ARBA" id="ARBA00001947"/>
    </source>
</evidence>
<evidence type="ECO:0000256" key="12">
    <source>
        <dbReference type="ARBA" id="ARBA00022840"/>
    </source>
</evidence>
<keyword evidence="19" id="KW-1185">Reference proteome</keyword>
<evidence type="ECO:0000256" key="3">
    <source>
        <dbReference type="ARBA" id="ARBA00012105"/>
    </source>
</evidence>
<protein>
    <recommendedName>
        <fullName evidence="4">Riboflavin kinase</fullName>
        <ecNumber evidence="3">2.7.1.26</ecNumber>
    </recommendedName>
    <alternativeName>
        <fullName evidence="16">ATP:riboflavin 5'-phosphotransferase</fullName>
    </alternativeName>
    <alternativeName>
        <fullName evidence="13">Flavokinase</fullName>
    </alternativeName>
</protein>
<keyword evidence="5" id="KW-0285">Flavoprotein</keyword>
<keyword evidence="7 18" id="KW-0808">Transferase</keyword>
<evidence type="ECO:0000256" key="9">
    <source>
        <dbReference type="ARBA" id="ARBA00022741"/>
    </source>
</evidence>
<dbReference type="InterPro" id="IPR015865">
    <property type="entry name" value="Riboflavin_kinase_bac/euk"/>
</dbReference>
<dbReference type="GO" id="GO:0005524">
    <property type="term" value="F:ATP binding"/>
    <property type="evidence" value="ECO:0007669"/>
    <property type="project" value="UniProtKB-KW"/>
</dbReference>
<evidence type="ECO:0000259" key="17">
    <source>
        <dbReference type="SMART" id="SM00904"/>
    </source>
</evidence>
<evidence type="ECO:0000256" key="13">
    <source>
        <dbReference type="ARBA" id="ARBA00029789"/>
    </source>
</evidence>
<evidence type="ECO:0000256" key="14">
    <source>
        <dbReference type="ARBA" id="ARBA00050912"/>
    </source>
</evidence>
<comment type="catalytic activity">
    <reaction evidence="14">
        <text>riboflavin + ATP = FMN + ADP + H(+)</text>
        <dbReference type="Rhea" id="RHEA:14357"/>
        <dbReference type="ChEBI" id="CHEBI:15378"/>
        <dbReference type="ChEBI" id="CHEBI:30616"/>
        <dbReference type="ChEBI" id="CHEBI:57986"/>
        <dbReference type="ChEBI" id="CHEBI:58210"/>
        <dbReference type="ChEBI" id="CHEBI:456216"/>
        <dbReference type="EC" id="2.7.1.26"/>
    </reaction>
    <physiologicalReaction direction="left-to-right" evidence="14">
        <dbReference type="Rhea" id="RHEA:14358"/>
    </physiologicalReaction>
</comment>
<dbReference type="GO" id="GO:0008531">
    <property type="term" value="F:riboflavin kinase activity"/>
    <property type="evidence" value="ECO:0007669"/>
    <property type="project" value="UniProtKB-EC"/>
</dbReference>
<keyword evidence="11" id="KW-0862">Zinc</keyword>
<dbReference type="InterPro" id="IPR023465">
    <property type="entry name" value="Riboflavin_kinase_dom_sf"/>
</dbReference>
<dbReference type="GO" id="GO:0005739">
    <property type="term" value="C:mitochondrion"/>
    <property type="evidence" value="ECO:0007669"/>
    <property type="project" value="TreeGrafter"/>
</dbReference>
<evidence type="ECO:0000313" key="18">
    <source>
        <dbReference type="EMBL" id="CAE1316003.1"/>
    </source>
</evidence>
<evidence type="ECO:0000256" key="8">
    <source>
        <dbReference type="ARBA" id="ARBA00022723"/>
    </source>
</evidence>
<evidence type="ECO:0000256" key="2">
    <source>
        <dbReference type="ARBA" id="ARBA00005201"/>
    </source>
</evidence>
<evidence type="ECO:0000256" key="15">
    <source>
        <dbReference type="ARBA" id="ARBA00054097"/>
    </source>
</evidence>
<dbReference type="SMART" id="SM00904">
    <property type="entry name" value="Flavokinase"/>
    <property type="match status" value="1"/>
</dbReference>
<evidence type="ECO:0000256" key="10">
    <source>
        <dbReference type="ARBA" id="ARBA00022777"/>
    </source>
</evidence>
<feature type="domain" description="Riboflavin kinase" evidence="17">
    <location>
        <begin position="20"/>
        <end position="150"/>
    </location>
</feature>
<comment type="cofactor">
    <cofactor evidence="1">
        <name>Zn(2+)</name>
        <dbReference type="ChEBI" id="CHEBI:29105"/>
    </cofactor>
</comment>
<evidence type="ECO:0000256" key="16">
    <source>
        <dbReference type="ARBA" id="ARBA00077632"/>
    </source>
</evidence>
<dbReference type="FunFam" id="2.40.30.30:FF:000002">
    <property type="entry name" value="Riboflavin kinase, putative"/>
    <property type="match status" value="1"/>
</dbReference>
<sequence length="169" mass="19097">MGHYYIHDIKGNLVMANEAESDLPFYAEGKVVKGFGRGSKHLGFPTANFDEDVVAKMPSTMNNGVYFGWANVDKGPVYKMVLSIGWNPYYKNEKKSMETHILHKFKEDFYGSQLKVIIFGYLRPMADYNSVDELIKAIEGDLSKASTLLEKPSALAFKDDNFFNADKES</sequence>
<evidence type="ECO:0000256" key="7">
    <source>
        <dbReference type="ARBA" id="ARBA00022679"/>
    </source>
</evidence>
<dbReference type="Proteomes" id="UP000597762">
    <property type="component" value="Unassembled WGS sequence"/>
</dbReference>
<dbReference type="EMBL" id="CAHIKZ030004820">
    <property type="protein sequence ID" value="CAE1316003.1"/>
    <property type="molecule type" value="Genomic_DNA"/>
</dbReference>
<evidence type="ECO:0000256" key="6">
    <source>
        <dbReference type="ARBA" id="ARBA00022643"/>
    </source>
</evidence>
<dbReference type="Gene3D" id="2.40.30.30">
    <property type="entry name" value="Riboflavin kinase-like"/>
    <property type="match status" value="1"/>
</dbReference>
<dbReference type="GO" id="GO:0009398">
    <property type="term" value="P:FMN biosynthetic process"/>
    <property type="evidence" value="ECO:0007669"/>
    <property type="project" value="UniProtKB-UniPathway"/>
</dbReference>